<dbReference type="STRING" id="683840.U5HGF6"/>
<accession>U5HGF6</accession>
<dbReference type="AlphaFoldDB" id="U5HGF6"/>
<proteinExistence type="predicted"/>
<dbReference type="EnsemblFungi" id="MVLG_06165T0">
    <property type="protein sequence ID" value="MVLG_06165T0"/>
    <property type="gene ID" value="MVLG_06165"/>
</dbReference>
<keyword evidence="1" id="KW-0472">Membrane</keyword>
<dbReference type="InterPro" id="IPR046366">
    <property type="entry name" value="MPAB"/>
</dbReference>
<dbReference type="OMA" id="RDAWAIQ"/>
<dbReference type="PANTHER" id="PTHR36124">
    <property type="match status" value="1"/>
</dbReference>
<name>U5HGF6_USTV1</name>
<dbReference type="OrthoDB" id="545169at2759"/>
<dbReference type="Proteomes" id="UP000017200">
    <property type="component" value="Unassembled WGS sequence"/>
</dbReference>
<evidence type="ECO:0000313" key="4">
    <source>
        <dbReference type="Proteomes" id="UP000017200"/>
    </source>
</evidence>
<reference evidence="2" key="2">
    <citation type="submission" date="2010-11" db="EMBL/GenBank/DDBJ databases">
        <authorList>
            <consortium name="The Broad Institute Genome Sequencing Platform"/>
            <person name="Earl A."/>
            <person name="Ward D."/>
            <person name="Feldgarden M."/>
            <person name="Gevers D."/>
            <person name="Butler R."/>
            <person name="Young S.K."/>
            <person name="Zeng Q."/>
            <person name="Gargeya S."/>
            <person name="Fitzgerald M."/>
            <person name="Haas B."/>
            <person name="Abouelleil A."/>
            <person name="Alvarado L."/>
            <person name="Arachchi H.M."/>
            <person name="Berlin A."/>
            <person name="Brown A."/>
            <person name="Chapman S.B."/>
            <person name="Chen Z."/>
            <person name="Dunbar C."/>
            <person name="Freedman E."/>
            <person name="Gearin G."/>
            <person name="Gellesch M."/>
            <person name="Goldberg J."/>
            <person name="Griggs A."/>
            <person name="Gujja S."/>
            <person name="Heilman E."/>
            <person name="Heiman D."/>
            <person name="Howarth C."/>
            <person name="Larson L."/>
            <person name="Lui A."/>
            <person name="MacDonald P.J.P."/>
            <person name="Mehta T."/>
            <person name="Montmayeur A."/>
            <person name="Murphy C."/>
            <person name="Neiman D."/>
            <person name="Pearson M."/>
            <person name="Priest M."/>
            <person name="Roberts A."/>
            <person name="Saif S."/>
            <person name="Shea T."/>
            <person name="Shenoy N."/>
            <person name="Sisk P."/>
            <person name="Stolte C."/>
            <person name="Sykes S."/>
            <person name="White J."/>
            <person name="Yandava C."/>
            <person name="Wortman J."/>
            <person name="Nusbaum C."/>
            <person name="Birren B."/>
        </authorList>
    </citation>
    <scope>NUCLEOTIDE SEQUENCE</scope>
    <source>
        <strain evidence="2">P1A1 Lamole</strain>
    </source>
</reference>
<reference evidence="3" key="4">
    <citation type="submission" date="2015-06" db="UniProtKB">
        <authorList>
            <consortium name="EnsemblFungi"/>
        </authorList>
    </citation>
    <scope>IDENTIFICATION</scope>
</reference>
<organism evidence="2">
    <name type="scientific">Microbotryum lychnidis-dioicae (strain p1A1 Lamole / MvSl-1064)</name>
    <name type="common">Anther smut fungus</name>
    <dbReference type="NCBI Taxonomy" id="683840"/>
    <lineage>
        <taxon>Eukaryota</taxon>
        <taxon>Fungi</taxon>
        <taxon>Dikarya</taxon>
        <taxon>Basidiomycota</taxon>
        <taxon>Pucciniomycotina</taxon>
        <taxon>Microbotryomycetes</taxon>
        <taxon>Microbotryales</taxon>
        <taxon>Microbotryaceae</taxon>
        <taxon>Microbotryum</taxon>
    </lineage>
</organism>
<gene>
    <name evidence="2" type="ORF">MVLG_06165</name>
</gene>
<evidence type="ECO:0000256" key="1">
    <source>
        <dbReference type="SAM" id="Phobius"/>
    </source>
</evidence>
<reference evidence="2 4" key="3">
    <citation type="journal article" date="2015" name="BMC Genomics">
        <title>Sex and parasites: genomic and transcriptomic analysis of Microbotryum lychnidis-dioicae, the biotrophic and plant-castrating anther smut fungus.</title>
        <authorList>
            <person name="Perlin M.H."/>
            <person name="Amselem J."/>
            <person name="Fontanillas E."/>
            <person name="Toh S.S."/>
            <person name="Chen Z."/>
            <person name="Goldberg J."/>
            <person name="Duplessis S."/>
            <person name="Henrissat B."/>
            <person name="Young S."/>
            <person name="Zeng Q."/>
            <person name="Aguileta G."/>
            <person name="Petit E."/>
            <person name="Badouin H."/>
            <person name="Andrews J."/>
            <person name="Razeeq D."/>
            <person name="Gabaldon T."/>
            <person name="Quesneville H."/>
            <person name="Giraud T."/>
            <person name="Hood M.E."/>
            <person name="Schultz D.J."/>
            <person name="Cuomo C.A."/>
        </authorList>
    </citation>
    <scope>NUCLEOTIDE SEQUENCE [LARGE SCALE GENOMIC DNA]</scope>
    <source>
        <strain evidence="2">P1A1 Lamole</strain>
        <strain evidence="4">p1A1 Lamole</strain>
    </source>
</reference>
<keyword evidence="1" id="KW-1133">Transmembrane helix</keyword>
<dbReference type="PANTHER" id="PTHR36124:SF1">
    <property type="entry name" value="ER-BOUND OXYGENASE MPAB_MPAB'_RUBBER OXYGENASE CATALYTIC DOMAIN-CONTAINING PROTEIN"/>
    <property type="match status" value="1"/>
</dbReference>
<dbReference type="EMBL" id="AEIJ01000689">
    <property type="status" value="NOT_ANNOTATED_CDS"/>
    <property type="molecule type" value="Genomic_DNA"/>
</dbReference>
<dbReference type="GO" id="GO:0016491">
    <property type="term" value="F:oxidoreductase activity"/>
    <property type="evidence" value="ECO:0007669"/>
    <property type="project" value="InterPro"/>
</dbReference>
<evidence type="ECO:0000313" key="3">
    <source>
        <dbReference type="EnsemblFungi" id="MVLG_06165T0"/>
    </source>
</evidence>
<protein>
    <submittedName>
        <fullName evidence="2 3">Uncharacterized protein</fullName>
    </submittedName>
</protein>
<keyword evidence="1" id="KW-0812">Transmembrane</keyword>
<reference evidence="4" key="1">
    <citation type="submission" date="2010-11" db="EMBL/GenBank/DDBJ databases">
        <title>The genome sequence of Microbotryum violaceum strain p1A1 Lamole.</title>
        <authorList>
            <person name="Cuomo C."/>
            <person name="Perlin M."/>
            <person name="Young S.K."/>
            <person name="Zeng Q."/>
            <person name="Gargeya S."/>
            <person name="Alvarado L."/>
            <person name="Berlin A."/>
            <person name="Chapman S.B."/>
            <person name="Chen Z."/>
            <person name="Freedman E."/>
            <person name="Gellesch M."/>
            <person name="Goldberg J."/>
            <person name="Griggs A."/>
            <person name="Gujja S."/>
            <person name="Heilman E."/>
            <person name="Heiman D."/>
            <person name="Howarth C."/>
            <person name="Mehta T."/>
            <person name="Neiman D."/>
            <person name="Pearson M."/>
            <person name="Roberts A."/>
            <person name="Saif S."/>
            <person name="Shea T."/>
            <person name="Shenoy N."/>
            <person name="Sisk P."/>
            <person name="Stolte C."/>
            <person name="Sykes S."/>
            <person name="White J."/>
            <person name="Yandava C."/>
            <person name="Haas B."/>
            <person name="Nusbaum C."/>
            <person name="Birren B."/>
        </authorList>
    </citation>
    <scope>NUCLEOTIDE SEQUENCE [LARGE SCALE GENOMIC DNA]</scope>
    <source>
        <strain evidence="4">p1A1 Lamole</strain>
    </source>
</reference>
<keyword evidence="4" id="KW-1185">Reference proteome</keyword>
<sequence length="486" mass="55209">MRRGPRLFLRSGHLAASNSHSHTMSIPYGSYMTYTVVVIVSYLGYVHLTRYSMIKATHLAYAKRHGLARPPPLRRGRDGHAPTREQYPMTPAEAQAILTPGAEFDMPFTITKALEFALFLTYGIETISDVLLSSAEFTDMDKAGRRYVDTNVLIGSFIRYPMVGPGSGVVESAGPLDPRGAIAIARINLQHSHYKVITNSDLLYTLSTFIREPALWAHRFEWRCLTPLEEQAWHVFFSEVGRRMGIEEIPVELQEMLDWSEAYEEENMLPNEKSRKVAEATTDLLLFNVPNFLKNGGRIVVSTLMMDRLRAAVKAPQPPAWLTSFVHSAFHMRAFVIRHLFPPRPESMGFNTVPHPREYPAFPPGYRYEASADDEQLSKLDKASDRYAPMSHPPSYMNEPWYMPIPSTPWMWLQKGLIMIGMAHPRSIPSKEFQPEGYRLETMGPRKYEGKEVDEVRRRAEKIQGGKLEGPYAVGGTPRARCPFAM</sequence>
<dbReference type="InParanoid" id="U5HGF6"/>
<feature type="transmembrane region" description="Helical" evidence="1">
    <location>
        <begin position="31"/>
        <end position="48"/>
    </location>
</feature>
<evidence type="ECO:0000313" key="2">
    <source>
        <dbReference type="EMBL" id="KDE03359.1"/>
    </source>
</evidence>
<dbReference type="EMBL" id="GL541743">
    <property type="protein sequence ID" value="KDE03359.1"/>
    <property type="molecule type" value="Genomic_DNA"/>
</dbReference>
<dbReference type="HOGENOM" id="CLU_039076_2_1_1"/>